<dbReference type="AlphaFoldDB" id="A0A816AHB0"/>
<sequence>ELPHFDRAKLLVRSNVVTNAINELGNVIIQNGLERAVGVCLLHKHFDVKSNEILLETNHDNTSKLAPVASSSIKDEVLPYMWKMGKDMCWSPLEFVYNTEQNKDAFGKVMQNEGFLRTVGMIMLQLKVDDILGLSLLHRDHISGAAGGTMETTNEISRELTVVPLDKTVKCDHHETVQTLWKFGTRQMDEDVCNH</sequence>
<protein>
    <submittedName>
        <fullName evidence="1">Uncharacterized protein</fullName>
    </submittedName>
</protein>
<evidence type="ECO:0000313" key="1">
    <source>
        <dbReference type="EMBL" id="CAF1595953.1"/>
    </source>
</evidence>
<dbReference type="Proteomes" id="UP000681722">
    <property type="component" value="Unassembled WGS sequence"/>
</dbReference>
<feature type="non-terminal residue" evidence="1">
    <location>
        <position position="1"/>
    </location>
</feature>
<dbReference type="EMBL" id="CAJOBC010100983">
    <property type="protein sequence ID" value="CAF4470623.1"/>
    <property type="molecule type" value="Genomic_DNA"/>
</dbReference>
<feature type="non-terminal residue" evidence="1">
    <location>
        <position position="195"/>
    </location>
</feature>
<dbReference type="Proteomes" id="UP000663829">
    <property type="component" value="Unassembled WGS sequence"/>
</dbReference>
<gene>
    <name evidence="1" type="ORF">GPM918_LOCUS42089</name>
    <name evidence="2" type="ORF">SRO942_LOCUS43260</name>
</gene>
<comment type="caution">
    <text evidence="1">The sequence shown here is derived from an EMBL/GenBank/DDBJ whole genome shotgun (WGS) entry which is preliminary data.</text>
</comment>
<reference evidence="1" key="1">
    <citation type="submission" date="2021-02" db="EMBL/GenBank/DDBJ databases">
        <authorList>
            <person name="Nowell W R."/>
        </authorList>
    </citation>
    <scope>NUCLEOTIDE SEQUENCE</scope>
</reference>
<dbReference type="OrthoDB" id="2322999at2759"/>
<keyword evidence="3" id="KW-1185">Reference proteome</keyword>
<proteinExistence type="predicted"/>
<dbReference type="EMBL" id="CAJNOQ010034703">
    <property type="protein sequence ID" value="CAF1595953.1"/>
    <property type="molecule type" value="Genomic_DNA"/>
</dbReference>
<evidence type="ECO:0000313" key="3">
    <source>
        <dbReference type="Proteomes" id="UP000663829"/>
    </source>
</evidence>
<name>A0A816AHB0_9BILA</name>
<accession>A0A816AHB0</accession>
<organism evidence="1 3">
    <name type="scientific">Didymodactylos carnosus</name>
    <dbReference type="NCBI Taxonomy" id="1234261"/>
    <lineage>
        <taxon>Eukaryota</taxon>
        <taxon>Metazoa</taxon>
        <taxon>Spiralia</taxon>
        <taxon>Gnathifera</taxon>
        <taxon>Rotifera</taxon>
        <taxon>Eurotatoria</taxon>
        <taxon>Bdelloidea</taxon>
        <taxon>Philodinida</taxon>
        <taxon>Philodinidae</taxon>
        <taxon>Didymodactylos</taxon>
    </lineage>
</organism>
<evidence type="ECO:0000313" key="2">
    <source>
        <dbReference type="EMBL" id="CAF4470623.1"/>
    </source>
</evidence>